<evidence type="ECO:0000313" key="1">
    <source>
        <dbReference type="EMBL" id="WAJ29364.1"/>
    </source>
</evidence>
<gene>
    <name evidence="1" type="ORF">OXU80_03760</name>
</gene>
<dbReference type="EC" id="2.7.1.50" evidence="1"/>
<accession>A0ACD4NR97</accession>
<keyword evidence="1" id="KW-0808">Transferase</keyword>
<keyword evidence="2" id="KW-1185">Reference proteome</keyword>
<keyword evidence="1" id="KW-0418">Kinase</keyword>
<dbReference type="Proteomes" id="UP001163223">
    <property type="component" value="Chromosome"/>
</dbReference>
<reference evidence="1" key="1">
    <citation type="submission" date="2022-11" db="EMBL/GenBank/DDBJ databases">
        <title>beta-Carotene-producing bacterium, Jeongeuplla avenae sp. nov., alleviates the salt stress of Arabidopsis seedlings.</title>
        <authorList>
            <person name="Jiang L."/>
            <person name="Lee J."/>
        </authorList>
    </citation>
    <scope>NUCLEOTIDE SEQUENCE</scope>
    <source>
        <strain evidence="1">DY_R2A_6</strain>
    </source>
</reference>
<organism evidence="1 2">
    <name type="scientific">Antarcticirhabdus aurantiaca</name>
    <dbReference type="NCBI Taxonomy" id="2606717"/>
    <lineage>
        <taxon>Bacteria</taxon>
        <taxon>Pseudomonadati</taxon>
        <taxon>Pseudomonadota</taxon>
        <taxon>Alphaproteobacteria</taxon>
        <taxon>Hyphomicrobiales</taxon>
        <taxon>Aurantimonadaceae</taxon>
        <taxon>Antarcticirhabdus</taxon>
    </lineage>
</organism>
<name>A0ACD4NR97_9HYPH</name>
<sequence>MSAAVIGTGAVTPERVADILDALRDARPRVHALTNTVVQTRTADGLTALGAVPSMTTDPDEVAEVAGAARALLVNLGTLDRDRRAAIDVAVDLFASSGRPFVLDPVKCDIAERRRTRARALLARKPALVRANADEMAALGSFAGARLETGRLDRIADEARSLTVANGHPWLADVTGTGCLSGAMAAAFLAVEPDAVAAGIATAVTLGVAAEIAARRSAGPGTFAVHLLDALAGLGRDDVLALARINR</sequence>
<protein>
    <submittedName>
        <fullName evidence="1">Hydroxyethylthiazole kinase</fullName>
        <ecNumber evidence="1">2.7.1.50</ecNumber>
    </submittedName>
</protein>
<proteinExistence type="predicted"/>
<evidence type="ECO:0000313" key="2">
    <source>
        <dbReference type="Proteomes" id="UP001163223"/>
    </source>
</evidence>
<dbReference type="EMBL" id="CP113520">
    <property type="protein sequence ID" value="WAJ29364.1"/>
    <property type="molecule type" value="Genomic_DNA"/>
</dbReference>